<proteinExistence type="predicted"/>
<organism evidence="2 3">
    <name type="scientific">Deinococcus piscis</name>
    <dbReference type="NCBI Taxonomy" id="394230"/>
    <lineage>
        <taxon>Bacteria</taxon>
        <taxon>Thermotogati</taxon>
        <taxon>Deinococcota</taxon>
        <taxon>Deinococci</taxon>
        <taxon>Deinococcales</taxon>
        <taxon>Deinococcaceae</taxon>
        <taxon>Deinococcus</taxon>
    </lineage>
</organism>
<gene>
    <name evidence="2" type="ORF">GCM10017783_18050</name>
</gene>
<dbReference type="Pfam" id="PF03259">
    <property type="entry name" value="Robl_LC7"/>
    <property type="match status" value="1"/>
</dbReference>
<dbReference type="Proteomes" id="UP000632154">
    <property type="component" value="Unassembled WGS sequence"/>
</dbReference>
<evidence type="ECO:0000313" key="3">
    <source>
        <dbReference type="Proteomes" id="UP000632154"/>
    </source>
</evidence>
<protein>
    <recommendedName>
        <fullName evidence="1">Roadblock/LAMTOR2 domain-containing protein</fullName>
    </recommendedName>
</protein>
<keyword evidence="3" id="KW-1185">Reference proteome</keyword>
<reference evidence="3" key="1">
    <citation type="journal article" date="2019" name="Int. J. Syst. Evol. Microbiol.">
        <title>The Global Catalogue of Microorganisms (GCM) 10K type strain sequencing project: providing services to taxonomists for standard genome sequencing and annotation.</title>
        <authorList>
            <consortium name="The Broad Institute Genomics Platform"/>
            <consortium name="The Broad Institute Genome Sequencing Center for Infectious Disease"/>
            <person name="Wu L."/>
            <person name="Ma J."/>
        </authorList>
    </citation>
    <scope>NUCLEOTIDE SEQUENCE [LARGE SCALE GENOMIC DNA]</scope>
    <source>
        <strain evidence="3">CGMCC 1.18439</strain>
    </source>
</reference>
<name>A0ABQ3K7W1_9DEIO</name>
<sequence>MSAALETLLEGRGLRSAALYSEQGEVLASAGDEQGTAGLLTPARAIVQTLEHTLKAEGWTELLLDLEGGPVLLTPGQSGQVLAVAFDDLSSLGRVRLGVRRALENLS</sequence>
<feature type="domain" description="Roadblock/LAMTOR2" evidence="1">
    <location>
        <begin position="6"/>
        <end position="85"/>
    </location>
</feature>
<dbReference type="EMBL" id="BNAL01000022">
    <property type="protein sequence ID" value="GHG05820.1"/>
    <property type="molecule type" value="Genomic_DNA"/>
</dbReference>
<dbReference type="SUPFAM" id="SSF103196">
    <property type="entry name" value="Roadblock/LC7 domain"/>
    <property type="match status" value="1"/>
</dbReference>
<evidence type="ECO:0000313" key="2">
    <source>
        <dbReference type="EMBL" id="GHG05820.1"/>
    </source>
</evidence>
<comment type="caution">
    <text evidence="2">The sequence shown here is derived from an EMBL/GenBank/DDBJ whole genome shotgun (WGS) entry which is preliminary data.</text>
</comment>
<evidence type="ECO:0000259" key="1">
    <source>
        <dbReference type="Pfam" id="PF03259"/>
    </source>
</evidence>
<accession>A0ABQ3K7W1</accession>
<dbReference type="Gene3D" id="3.30.450.30">
    <property type="entry name" value="Dynein light chain 2a, cytoplasmic"/>
    <property type="match status" value="1"/>
</dbReference>
<dbReference type="InterPro" id="IPR004942">
    <property type="entry name" value="Roadblock/LAMTOR2_dom"/>
</dbReference>
<dbReference type="RefSeq" id="WP_189643368.1">
    <property type="nucleotide sequence ID" value="NZ_BNAL01000022.1"/>
</dbReference>